<gene>
    <name evidence="9" type="primary">sigK</name>
    <name evidence="9" type="ORF">IAB38_04635</name>
</gene>
<feature type="domain" description="HTH cro/C1-type" evidence="8">
    <location>
        <begin position="193"/>
        <end position="214"/>
    </location>
</feature>
<dbReference type="AlphaFoldDB" id="A0A9D1J3D9"/>
<dbReference type="PANTHER" id="PTHR30376:SF3">
    <property type="entry name" value="RNA POLYMERASE SIGMA FACTOR RPOH"/>
    <property type="match status" value="1"/>
</dbReference>
<organism evidence="9 10">
    <name type="scientific">Candidatus Onthousia excrementipullorum</name>
    <dbReference type="NCBI Taxonomy" id="2840884"/>
    <lineage>
        <taxon>Bacteria</taxon>
        <taxon>Bacillati</taxon>
        <taxon>Bacillota</taxon>
        <taxon>Bacilli</taxon>
        <taxon>Candidatus Onthousia</taxon>
    </lineage>
</organism>
<dbReference type="InterPro" id="IPR014284">
    <property type="entry name" value="RNA_pol_sigma-70_dom"/>
</dbReference>
<dbReference type="CDD" id="cd06171">
    <property type="entry name" value="Sigma70_r4"/>
    <property type="match status" value="1"/>
</dbReference>
<dbReference type="InterPro" id="IPR007627">
    <property type="entry name" value="RNA_pol_sigma70_r2"/>
</dbReference>
<sequence>MLFNLFDSLRGFFTFTASYSNQVFKEPLSKEEEEECIKKMSEGDKEARNNLIEHNLRLVAHIVKKFDYKNIDQDDLISVGTIGLIKGVDTFVPNKGNRLTTYCAKCIQNEILMYFRANNKNNKNISLNEPVGFDKEGNEISILDVIKAPRPDFIEEINLKDNVKLLNSYLKVLSKREREIIVKRYGLEGNDLWTQKQIADKLNISRSYVSRIEKRALTKILREFIKNNKYNDVDFS</sequence>
<dbReference type="InterPro" id="IPR001387">
    <property type="entry name" value="Cro/C1-type_HTH"/>
</dbReference>
<dbReference type="InterPro" id="IPR013325">
    <property type="entry name" value="RNA_pol_sigma_r2"/>
</dbReference>
<dbReference type="PIRSF" id="PIRSF000770">
    <property type="entry name" value="RNA_pol_sigma-SigE/K"/>
    <property type="match status" value="1"/>
</dbReference>
<dbReference type="Pfam" id="PF04542">
    <property type="entry name" value="Sigma70_r2"/>
    <property type="match status" value="1"/>
</dbReference>
<evidence type="ECO:0000256" key="2">
    <source>
        <dbReference type="ARBA" id="ARBA00022969"/>
    </source>
</evidence>
<dbReference type="EMBL" id="DVHC01000049">
    <property type="protein sequence ID" value="HIR59318.1"/>
    <property type="molecule type" value="Genomic_DNA"/>
</dbReference>
<comment type="caution">
    <text evidence="9">The sequence shown here is derived from an EMBL/GenBank/DDBJ whole genome shotgun (WGS) entry which is preliminary data.</text>
</comment>
<keyword evidence="2" id="KW-0749">Sporulation</keyword>
<dbReference type="GO" id="GO:0030435">
    <property type="term" value="P:sporulation resulting in formation of a cellular spore"/>
    <property type="evidence" value="ECO:0007669"/>
    <property type="project" value="UniProtKB-KW"/>
</dbReference>
<dbReference type="InterPro" id="IPR007630">
    <property type="entry name" value="RNA_pol_sigma70_r4"/>
</dbReference>
<dbReference type="InterPro" id="IPR013324">
    <property type="entry name" value="RNA_pol_sigma_r3/r4-like"/>
</dbReference>
<evidence type="ECO:0000256" key="3">
    <source>
        <dbReference type="ARBA" id="ARBA00023015"/>
    </source>
</evidence>
<dbReference type="PRINTS" id="PR00046">
    <property type="entry name" value="SIGMA70FCT"/>
</dbReference>
<dbReference type="InterPro" id="IPR050813">
    <property type="entry name" value="Sigma-70_Factor"/>
</dbReference>
<dbReference type="PROSITE" id="PS00716">
    <property type="entry name" value="SIGMA70_2"/>
    <property type="match status" value="1"/>
</dbReference>
<comment type="function">
    <text evidence="7">Sigma factors are initiation factors that promote the attachment of RNA polymerase to specific initiation sites and are then released.</text>
</comment>
<evidence type="ECO:0000256" key="5">
    <source>
        <dbReference type="ARBA" id="ARBA00023125"/>
    </source>
</evidence>
<dbReference type="Pfam" id="PF04545">
    <property type="entry name" value="Sigma70_r4"/>
    <property type="match status" value="1"/>
</dbReference>
<dbReference type="Proteomes" id="UP000824232">
    <property type="component" value="Unassembled WGS sequence"/>
</dbReference>
<dbReference type="NCBIfam" id="NF004471">
    <property type="entry name" value="PRK05803.1"/>
    <property type="match status" value="1"/>
</dbReference>
<dbReference type="Gene3D" id="1.20.120.1810">
    <property type="match status" value="1"/>
</dbReference>
<reference evidence="9" key="1">
    <citation type="submission" date="2020-10" db="EMBL/GenBank/DDBJ databases">
        <authorList>
            <person name="Gilroy R."/>
        </authorList>
    </citation>
    <scope>NUCLEOTIDE SEQUENCE</scope>
    <source>
        <strain evidence="9">CHK184-20233</strain>
    </source>
</reference>
<dbReference type="GO" id="GO:0006352">
    <property type="term" value="P:DNA-templated transcription initiation"/>
    <property type="evidence" value="ECO:0007669"/>
    <property type="project" value="InterPro"/>
</dbReference>
<dbReference type="SUPFAM" id="SSF88659">
    <property type="entry name" value="Sigma3 and sigma4 domains of RNA polymerase sigma factors"/>
    <property type="match status" value="1"/>
</dbReference>
<dbReference type="PROSITE" id="PS00715">
    <property type="entry name" value="SIGMA70_1"/>
    <property type="match status" value="1"/>
</dbReference>
<keyword evidence="6 7" id="KW-0804">Transcription</keyword>
<evidence type="ECO:0000313" key="9">
    <source>
        <dbReference type="EMBL" id="HIR59318.1"/>
    </source>
</evidence>
<name>A0A9D1J3D9_9FIRM</name>
<dbReference type="InterPro" id="IPR036388">
    <property type="entry name" value="WH-like_DNA-bd_sf"/>
</dbReference>
<dbReference type="SUPFAM" id="SSF88946">
    <property type="entry name" value="Sigma2 domain of RNA polymerase sigma factors"/>
    <property type="match status" value="1"/>
</dbReference>
<keyword evidence="5 7" id="KW-0238">DNA-binding</keyword>
<keyword evidence="4 7" id="KW-0731">Sigma factor</keyword>
<dbReference type="Gene3D" id="1.10.10.10">
    <property type="entry name" value="Winged helix-like DNA-binding domain superfamily/Winged helix DNA-binding domain"/>
    <property type="match status" value="1"/>
</dbReference>
<evidence type="ECO:0000313" key="10">
    <source>
        <dbReference type="Proteomes" id="UP000824232"/>
    </source>
</evidence>
<proteinExistence type="inferred from homology"/>
<dbReference type="InterPro" id="IPR000943">
    <property type="entry name" value="RNA_pol_sigma70"/>
</dbReference>
<evidence type="ECO:0000256" key="6">
    <source>
        <dbReference type="ARBA" id="ARBA00023163"/>
    </source>
</evidence>
<evidence type="ECO:0000259" key="8">
    <source>
        <dbReference type="PROSITE" id="PS50943"/>
    </source>
</evidence>
<comment type="similarity">
    <text evidence="1 7">Belongs to the sigma-70 factor family.</text>
</comment>
<dbReference type="PANTHER" id="PTHR30376">
    <property type="entry name" value="SIGMA FACTOR RPOH HEAT SHOCK RELATED"/>
    <property type="match status" value="1"/>
</dbReference>
<dbReference type="GO" id="GO:0003677">
    <property type="term" value="F:DNA binding"/>
    <property type="evidence" value="ECO:0007669"/>
    <property type="project" value="UniProtKB-KW"/>
</dbReference>
<accession>A0A9D1J3D9</accession>
<dbReference type="PROSITE" id="PS50943">
    <property type="entry name" value="HTH_CROC1"/>
    <property type="match status" value="1"/>
</dbReference>
<keyword evidence="3 7" id="KW-0805">Transcription regulation</keyword>
<dbReference type="NCBIfam" id="TIGR02937">
    <property type="entry name" value="sigma70-ECF"/>
    <property type="match status" value="1"/>
</dbReference>
<evidence type="ECO:0000256" key="7">
    <source>
        <dbReference type="RuleBase" id="RU362124"/>
    </source>
</evidence>
<reference evidence="9" key="2">
    <citation type="journal article" date="2021" name="PeerJ">
        <title>Extensive microbial diversity within the chicken gut microbiome revealed by metagenomics and culture.</title>
        <authorList>
            <person name="Gilroy R."/>
            <person name="Ravi A."/>
            <person name="Getino M."/>
            <person name="Pursley I."/>
            <person name="Horton D.L."/>
            <person name="Alikhan N.F."/>
            <person name="Baker D."/>
            <person name="Gharbi K."/>
            <person name="Hall N."/>
            <person name="Watson M."/>
            <person name="Adriaenssens E.M."/>
            <person name="Foster-Nyarko E."/>
            <person name="Jarju S."/>
            <person name="Secka A."/>
            <person name="Antonio M."/>
            <person name="Oren A."/>
            <person name="Chaudhuri R.R."/>
            <person name="La Ragione R."/>
            <person name="Hildebrand F."/>
            <person name="Pallen M.J."/>
        </authorList>
    </citation>
    <scope>NUCLEOTIDE SEQUENCE</scope>
    <source>
        <strain evidence="9">CHK184-20233</strain>
    </source>
</reference>
<evidence type="ECO:0000256" key="4">
    <source>
        <dbReference type="ARBA" id="ARBA00023082"/>
    </source>
</evidence>
<evidence type="ECO:0000256" key="1">
    <source>
        <dbReference type="ARBA" id="ARBA00007788"/>
    </source>
</evidence>
<protein>
    <recommendedName>
        <fullName evidence="7">RNA polymerase sigma factor</fullName>
    </recommendedName>
</protein>
<dbReference type="GO" id="GO:0016987">
    <property type="term" value="F:sigma factor activity"/>
    <property type="evidence" value="ECO:0007669"/>
    <property type="project" value="UniProtKB-KW"/>
</dbReference>